<sequence>MAKHANVNAIAAGSGGSVLVERCQVSGSQDLRSILFLGFLPPVNTMAPIGTRPNEQPAYPAELLYCPESKLVQ</sequence>
<accession>A0A382JT25</accession>
<gene>
    <name evidence="2" type="ORF">METZ01_LOCUS267763</name>
</gene>
<name>A0A382JT25_9ZZZZ</name>
<organism evidence="2">
    <name type="scientific">marine metagenome</name>
    <dbReference type="NCBI Taxonomy" id="408172"/>
    <lineage>
        <taxon>unclassified sequences</taxon>
        <taxon>metagenomes</taxon>
        <taxon>ecological metagenomes</taxon>
    </lineage>
</organism>
<protein>
    <recommendedName>
        <fullName evidence="1">Methyltransferase putative zinc binding domain-containing protein</fullName>
    </recommendedName>
</protein>
<dbReference type="InterPro" id="IPR038576">
    <property type="entry name" value="Methyltransf_Zn-bd_dom_put_sf"/>
</dbReference>
<dbReference type="Pfam" id="PF08421">
    <property type="entry name" value="Methyltransf_13"/>
    <property type="match status" value="1"/>
</dbReference>
<dbReference type="Gene3D" id="6.20.50.110">
    <property type="entry name" value="Methyltransferase, zinc-binding domain"/>
    <property type="match status" value="1"/>
</dbReference>
<feature type="domain" description="Methyltransferase putative zinc binding" evidence="1">
    <location>
        <begin position="23"/>
        <end position="73"/>
    </location>
</feature>
<reference evidence="2" key="1">
    <citation type="submission" date="2018-05" db="EMBL/GenBank/DDBJ databases">
        <authorList>
            <person name="Lanie J.A."/>
            <person name="Ng W.-L."/>
            <person name="Kazmierczak K.M."/>
            <person name="Andrzejewski T.M."/>
            <person name="Davidsen T.M."/>
            <person name="Wayne K.J."/>
            <person name="Tettelin H."/>
            <person name="Glass J.I."/>
            <person name="Rusch D."/>
            <person name="Podicherti R."/>
            <person name="Tsui H.-C.T."/>
            <person name="Winkler M.E."/>
        </authorList>
    </citation>
    <scope>NUCLEOTIDE SEQUENCE</scope>
</reference>
<dbReference type="InterPro" id="IPR013630">
    <property type="entry name" value="Methyltransf_Zn-bd_dom_put"/>
</dbReference>
<proteinExistence type="predicted"/>
<feature type="non-terminal residue" evidence="2">
    <location>
        <position position="73"/>
    </location>
</feature>
<dbReference type="EMBL" id="UINC01076085">
    <property type="protein sequence ID" value="SVC14909.1"/>
    <property type="molecule type" value="Genomic_DNA"/>
</dbReference>
<evidence type="ECO:0000259" key="1">
    <source>
        <dbReference type="Pfam" id="PF08421"/>
    </source>
</evidence>
<dbReference type="AlphaFoldDB" id="A0A382JT25"/>
<evidence type="ECO:0000313" key="2">
    <source>
        <dbReference type="EMBL" id="SVC14909.1"/>
    </source>
</evidence>